<dbReference type="EMBL" id="CAJNJA010006804">
    <property type="protein sequence ID" value="CAE7215721.1"/>
    <property type="molecule type" value="Genomic_DNA"/>
</dbReference>
<feature type="domain" description="Reverse transcriptase Ty1/copia-type" evidence="3">
    <location>
        <begin position="1544"/>
        <end position="1770"/>
    </location>
</feature>
<comment type="caution">
    <text evidence="4">The sequence shown here is derived from an EMBL/GenBank/DDBJ whole genome shotgun (WGS) entry which is preliminary data.</text>
</comment>
<dbReference type="Pfam" id="PF07727">
    <property type="entry name" value="RVT_2"/>
    <property type="match status" value="1"/>
</dbReference>
<evidence type="ECO:0000256" key="2">
    <source>
        <dbReference type="SAM" id="MobiDB-lite"/>
    </source>
</evidence>
<name>A0A812JX52_9DINO</name>
<evidence type="ECO:0000313" key="5">
    <source>
        <dbReference type="Proteomes" id="UP000601435"/>
    </source>
</evidence>
<evidence type="ECO:0000259" key="3">
    <source>
        <dbReference type="Pfam" id="PF07727"/>
    </source>
</evidence>
<feature type="coiled-coil region" evidence="1">
    <location>
        <begin position="1356"/>
        <end position="1383"/>
    </location>
</feature>
<evidence type="ECO:0000313" key="4">
    <source>
        <dbReference type="EMBL" id="CAE7215721.1"/>
    </source>
</evidence>
<feature type="non-terminal residue" evidence="4">
    <location>
        <position position="1"/>
    </location>
</feature>
<organism evidence="4 5">
    <name type="scientific">Symbiodinium necroappetens</name>
    <dbReference type="NCBI Taxonomy" id="1628268"/>
    <lineage>
        <taxon>Eukaryota</taxon>
        <taxon>Sar</taxon>
        <taxon>Alveolata</taxon>
        <taxon>Dinophyceae</taxon>
        <taxon>Suessiales</taxon>
        <taxon>Symbiodiniaceae</taxon>
        <taxon>Symbiodinium</taxon>
    </lineage>
</organism>
<keyword evidence="1" id="KW-0175">Coiled coil</keyword>
<evidence type="ECO:0000256" key="1">
    <source>
        <dbReference type="SAM" id="Coils"/>
    </source>
</evidence>
<keyword evidence="5" id="KW-1185">Reference proteome</keyword>
<accession>A0A812JX52</accession>
<dbReference type="InterPro" id="IPR013103">
    <property type="entry name" value="RVT_2"/>
</dbReference>
<feature type="non-terminal residue" evidence="4">
    <location>
        <position position="1931"/>
    </location>
</feature>
<dbReference type="Proteomes" id="UP000601435">
    <property type="component" value="Unassembled WGS sequence"/>
</dbReference>
<feature type="region of interest" description="Disordered" evidence="2">
    <location>
        <begin position="315"/>
        <end position="364"/>
    </location>
</feature>
<dbReference type="GO" id="GO:0003676">
    <property type="term" value="F:nucleic acid binding"/>
    <property type="evidence" value="ECO:0007669"/>
    <property type="project" value="InterPro"/>
</dbReference>
<feature type="region of interest" description="Disordered" evidence="2">
    <location>
        <begin position="1"/>
        <end position="22"/>
    </location>
</feature>
<dbReference type="InterPro" id="IPR012337">
    <property type="entry name" value="RNaseH-like_sf"/>
</dbReference>
<dbReference type="OrthoDB" id="430620at2759"/>
<reference evidence="4" key="1">
    <citation type="submission" date="2021-02" db="EMBL/GenBank/DDBJ databases">
        <authorList>
            <person name="Dougan E. K."/>
            <person name="Rhodes N."/>
            <person name="Thang M."/>
            <person name="Chan C."/>
        </authorList>
    </citation>
    <scope>NUCLEOTIDE SEQUENCE</scope>
</reference>
<proteinExistence type="predicted"/>
<sequence>EPRGVDHEAGGTFTERGVEGQSQPKVVADEDAMVGHLHLLVQGMRQLQQLQISKKDTPETETMKGNIELPPMPELGDAAVEFNDWLYVAEQMLGALTDSASVWLSESLRCAREAYDRYQRASAMDRLTITPALTATLLDKRWYRLERRVLTLLLAAMPKGVKEDTITHRVENVTSVLYRLHVLYQPGGAVERTSILGHLEGSSGTEDPTEVVTRLRKWRRYLARAGEMGIVAPDASILLKGLDLILRGVLGWFSDVKFRLDLAHNDLRLSSAPTQESVLKYYQHALAELQQMAPSPKRNGRFIIYAFFAGKNKGRRESRDAGHVGRLHTDKVNVPPPEDKASTVDNKDATPTPSTTTSAASTTNVDSAAAHREEMRQLLQEANSMLSKIKLMGMKVEGVSRTAEDLELLSRANGMVEQGMALLDSGASHPFRNAVDERELLQASDVNVELADGQTVGLLQTKSGTLLNDKDPSQSPIVPLGSLVQQLGCTVSWSKRQGMKIHHPAHGDLTVKMKGNCPMIDELQALKLISEIEEKNLSRLREETAKSLWSQCTTMGSTWEVSLDNFVVTGERSQALAAMMDKNFPLSLETASERFSMVGPNSLDLSEAAGLNYLKALPVNRKMRRRLHSTRWIVHLYDGKNPTTTAQLKQLEDESTTLIEIDLQRSKVYDMKGWSNIFRALLWAACRGQIGGIVGGPPRDDRDELKRKMMYLWMVADRGASKEEYQLFNARVVSAIKEAVQQWIKHPDQLRMAQLLCAMNGKLEDMSEAELKRPHRRVLNPSAFTLGVDIAGPPRTKGVDADGKYRYALVGSYCLPKVEGFKDMDIPEVFEDEGAGVGEIMNEDADFLEEERIDEPPNTVEDQHDMDYRNEEYKKFYKESMRRLKTDVNAAMRRMYLSVRQDGHPIVRVHSDRARELKSASLRQWLYEKDIWVTTGEAQTPQQNGRAEAAVKLLKKYTKVLLGSSGLPRECWPLAMSYAAYRQRQRAMGQPCKDPPFGTKVAVKSKVFGTGGSYDLDPRWREGKFVGRSSDVTNGLVVRYEDGSFVTSCHVRPGLVDAEAAVDPEPVELELPIPRRRLCEKARLAFIRSTYHEVEELAREMTLEEKFSEDDVVNLWSMLKEIPRPRRRGMKMMDSDPNGESFYSGGYVHGGVCGVLKMAKHLPQTTAYLVKAAKKLTGRDEFGCVAIVEDVGMGVHRDSHNEKATQNSVTALTNFNGGQVWVEKGEDEFEYDDEWKAVRPNLWVRGSLHDLEKGRTVFFPPGQWHSTNTWEGRRIVLLTYTPRLTNLTAKDAKELQDLGFSLPGRLSPENGGPKVELKAITSDDDDPHRSMFDGPVIEFDGDNGVEEWASTISGLLEDQQDMIEELQDRSLVLRRLLEEEEILLEEYRRRGYQVNQEADHAHQMLVDLIEQTGDTVKQLEDEQEHKQLKAMLQAQDCDAPEDVERHLQELQEDLQVVLTVPLEQVKRHLPLWFPAIDKELSSLFKDGKDGTLQRIPLNEAKEREAKGELTILPSKLVFTVKPPAQGALPTLDSKEASRSKGKERWRRKCRLVLCGNFAERPEGQAQSELYASGATSESLRVALTIAACCSWAGAGSDITGAFLLAPWPKHMRRYAIILARTLVLAGRASSEEAWEVHRALYGLRESPAVWSEHRRQRLLQADIPWQGGKILLKPSVVDPEVWMIIYREEEKQDTLVGVLVTYVDDLLYLAEPDVINTVHSWLSEEWPSSPLEWTSDGTRYLGVEILQNQEGAFLISQRGYLENLVRSYDLEPGAHPRLPCPREWLVDEDSIVEDEQYDEAEMKKAQKVTGELLRVTRQLRLPFFFKELRPWYRRYQVETSKERRLRRLREVARSAAEEELDKQQLKKELEVEAESLRRVLKAETKETLCDATTQTPPMPEPRVEVRTVYRDRPAFVPDDVPVTHFWKTTDH</sequence>
<dbReference type="InterPro" id="IPR036397">
    <property type="entry name" value="RNaseH_sf"/>
</dbReference>
<dbReference type="Gene3D" id="3.30.420.10">
    <property type="entry name" value="Ribonuclease H-like superfamily/Ribonuclease H"/>
    <property type="match status" value="1"/>
</dbReference>
<feature type="coiled-coil region" evidence="1">
    <location>
        <begin position="1848"/>
        <end position="1886"/>
    </location>
</feature>
<protein>
    <submittedName>
        <fullName evidence="4">GIP protein</fullName>
    </submittedName>
</protein>
<feature type="compositionally biased region" description="Low complexity" evidence="2">
    <location>
        <begin position="349"/>
        <end position="363"/>
    </location>
</feature>
<gene>
    <name evidence="4" type="primary">GIP</name>
    <name evidence="4" type="ORF">SNEC2469_LOCUS2465</name>
</gene>
<dbReference type="SUPFAM" id="SSF53098">
    <property type="entry name" value="Ribonuclease H-like"/>
    <property type="match status" value="1"/>
</dbReference>
<feature type="compositionally biased region" description="Basic and acidic residues" evidence="2">
    <location>
        <begin position="315"/>
        <end position="348"/>
    </location>
</feature>